<keyword evidence="1" id="KW-1133">Transmembrane helix</keyword>
<evidence type="ECO:0000313" key="3">
    <source>
        <dbReference type="Proteomes" id="UP000294613"/>
    </source>
</evidence>
<feature type="transmembrane region" description="Helical" evidence="1">
    <location>
        <begin position="21"/>
        <end position="48"/>
    </location>
</feature>
<feature type="transmembrane region" description="Helical" evidence="1">
    <location>
        <begin position="177"/>
        <end position="193"/>
    </location>
</feature>
<name>A0A4R3JS17_9FIRM</name>
<feature type="transmembrane region" description="Helical" evidence="1">
    <location>
        <begin position="93"/>
        <end position="115"/>
    </location>
</feature>
<dbReference type="EMBL" id="SLZV01000002">
    <property type="protein sequence ID" value="TCS69948.1"/>
    <property type="molecule type" value="Genomic_DNA"/>
</dbReference>
<organism evidence="2 3">
    <name type="scientific">Faecalimonas umbilicata</name>
    <dbReference type="NCBI Taxonomy" id="1912855"/>
    <lineage>
        <taxon>Bacteria</taxon>
        <taxon>Bacillati</taxon>
        <taxon>Bacillota</taxon>
        <taxon>Clostridia</taxon>
        <taxon>Lachnospirales</taxon>
        <taxon>Lachnospiraceae</taxon>
        <taxon>Faecalimonas</taxon>
    </lineage>
</organism>
<keyword evidence="1" id="KW-0812">Transmembrane</keyword>
<protein>
    <submittedName>
        <fullName evidence="2">DUF2975 family protein</fullName>
    </submittedName>
</protein>
<feature type="transmembrane region" description="Helical" evidence="1">
    <location>
        <begin position="135"/>
        <end position="157"/>
    </location>
</feature>
<evidence type="ECO:0000313" key="2">
    <source>
        <dbReference type="EMBL" id="TCS69948.1"/>
    </source>
</evidence>
<dbReference type="RefSeq" id="WP_116441747.1">
    <property type="nucleotide sequence ID" value="NZ_BHEO01000008.1"/>
</dbReference>
<dbReference type="AlphaFoldDB" id="A0A4R3JS17"/>
<accession>A0A4R3JS17</accession>
<reference evidence="2 3" key="1">
    <citation type="submission" date="2019-03" db="EMBL/GenBank/DDBJ databases">
        <title>Genomic Encyclopedia of Type Strains, Phase IV (KMG-IV): sequencing the most valuable type-strain genomes for metagenomic binning, comparative biology and taxonomic classification.</title>
        <authorList>
            <person name="Goeker M."/>
        </authorList>
    </citation>
    <scope>NUCLEOTIDE SEQUENCE [LARGE SCALE GENOMIC DNA]</scope>
    <source>
        <strain evidence="2 3">DSM 103426</strain>
    </source>
</reference>
<sequence>MKAISDSLSHPRSNDQVQQPLALCKWILFLYTLYLFFMIACSVCNTIFLCGSPADSISVIDTGNGIKIQLLFGFLRLSESYLPPNYMNTSAQLLGIPLTILDILLEYLPKLLICVQFQKIFRKLKITSTPFFPEIIFYINRIAYSMLFLGIFSQFLLQMIVFRIAYQTFYFNNPLRFSWILAGCIALILANIFRHGCMLQKESDETL</sequence>
<comment type="caution">
    <text evidence="2">The sequence shown here is derived from an EMBL/GenBank/DDBJ whole genome shotgun (WGS) entry which is preliminary data.</text>
</comment>
<evidence type="ECO:0000256" key="1">
    <source>
        <dbReference type="SAM" id="Phobius"/>
    </source>
</evidence>
<proteinExistence type="predicted"/>
<gene>
    <name evidence="2" type="ORF">EDD74_102120</name>
</gene>
<keyword evidence="1" id="KW-0472">Membrane</keyword>
<dbReference type="Proteomes" id="UP000294613">
    <property type="component" value="Unassembled WGS sequence"/>
</dbReference>